<proteinExistence type="predicted"/>
<dbReference type="EMBL" id="JAWZYT010001961">
    <property type="protein sequence ID" value="KAK4307870.1"/>
    <property type="molecule type" value="Genomic_DNA"/>
</dbReference>
<keyword evidence="2" id="KW-1185">Reference proteome</keyword>
<protein>
    <submittedName>
        <fullName evidence="1">Uncharacterized protein</fullName>
    </submittedName>
</protein>
<name>A0AAE1PIG7_9EUCA</name>
<evidence type="ECO:0000313" key="1">
    <source>
        <dbReference type="EMBL" id="KAK4307870.1"/>
    </source>
</evidence>
<organism evidence="1 2">
    <name type="scientific">Petrolisthes manimaculis</name>
    <dbReference type="NCBI Taxonomy" id="1843537"/>
    <lineage>
        <taxon>Eukaryota</taxon>
        <taxon>Metazoa</taxon>
        <taxon>Ecdysozoa</taxon>
        <taxon>Arthropoda</taxon>
        <taxon>Crustacea</taxon>
        <taxon>Multicrustacea</taxon>
        <taxon>Malacostraca</taxon>
        <taxon>Eumalacostraca</taxon>
        <taxon>Eucarida</taxon>
        <taxon>Decapoda</taxon>
        <taxon>Pleocyemata</taxon>
        <taxon>Anomura</taxon>
        <taxon>Galatheoidea</taxon>
        <taxon>Porcellanidae</taxon>
        <taxon>Petrolisthes</taxon>
    </lineage>
</organism>
<dbReference type="AlphaFoldDB" id="A0AAE1PIG7"/>
<evidence type="ECO:0000313" key="2">
    <source>
        <dbReference type="Proteomes" id="UP001292094"/>
    </source>
</evidence>
<dbReference type="Proteomes" id="UP001292094">
    <property type="component" value="Unassembled WGS sequence"/>
</dbReference>
<accession>A0AAE1PIG7</accession>
<sequence length="107" mass="11810">MRLVPLGDTRTQNIMKLLEGDQYPSPSVALSLPTSLPRGLVSPTPSPPPAGALVSLVNERGCFIRFCLRPTLLQVRQEVKKERGIPQKVLAVSELWEVPMMLCCLKT</sequence>
<comment type="caution">
    <text evidence="1">The sequence shown here is derived from an EMBL/GenBank/DDBJ whole genome shotgun (WGS) entry which is preliminary data.</text>
</comment>
<gene>
    <name evidence="1" type="ORF">Pmani_020424</name>
</gene>
<reference evidence="1" key="1">
    <citation type="submission" date="2023-11" db="EMBL/GenBank/DDBJ databases">
        <title>Genome assemblies of two species of porcelain crab, Petrolisthes cinctipes and Petrolisthes manimaculis (Anomura: Porcellanidae).</title>
        <authorList>
            <person name="Angst P."/>
        </authorList>
    </citation>
    <scope>NUCLEOTIDE SEQUENCE</scope>
    <source>
        <strain evidence="1">PB745_02</strain>
        <tissue evidence="1">Gill</tissue>
    </source>
</reference>